<dbReference type="OrthoDB" id="272147at2759"/>
<dbReference type="InterPro" id="IPR033469">
    <property type="entry name" value="CYTH-like_dom_sf"/>
</dbReference>
<dbReference type="InterPro" id="IPR037009">
    <property type="entry name" value="mRNA_triPase_Cet1_sf"/>
</dbReference>
<reference evidence="11" key="1">
    <citation type="journal article" date="2020" name="Nat. Commun.">
        <title>Large-scale genome sequencing of mycorrhizal fungi provides insights into the early evolution of symbiotic traits.</title>
        <authorList>
            <person name="Miyauchi S."/>
            <person name="Kiss E."/>
            <person name="Kuo A."/>
            <person name="Drula E."/>
            <person name="Kohler A."/>
            <person name="Sanchez-Garcia M."/>
            <person name="Morin E."/>
            <person name="Andreopoulos B."/>
            <person name="Barry K.W."/>
            <person name="Bonito G."/>
            <person name="Buee M."/>
            <person name="Carver A."/>
            <person name="Chen C."/>
            <person name="Cichocki N."/>
            <person name="Clum A."/>
            <person name="Culley D."/>
            <person name="Crous P.W."/>
            <person name="Fauchery L."/>
            <person name="Girlanda M."/>
            <person name="Hayes R.D."/>
            <person name="Keri Z."/>
            <person name="LaButti K."/>
            <person name="Lipzen A."/>
            <person name="Lombard V."/>
            <person name="Magnuson J."/>
            <person name="Maillard F."/>
            <person name="Murat C."/>
            <person name="Nolan M."/>
            <person name="Ohm R.A."/>
            <person name="Pangilinan J."/>
            <person name="Pereira M.F."/>
            <person name="Perotto S."/>
            <person name="Peter M."/>
            <person name="Pfister S."/>
            <person name="Riley R."/>
            <person name="Sitrit Y."/>
            <person name="Stielow J.B."/>
            <person name="Szollosi G."/>
            <person name="Zifcakova L."/>
            <person name="Stursova M."/>
            <person name="Spatafora J.W."/>
            <person name="Tedersoo L."/>
            <person name="Vaario L.M."/>
            <person name="Yamada A."/>
            <person name="Yan M."/>
            <person name="Wang P."/>
            <person name="Xu J."/>
            <person name="Bruns T."/>
            <person name="Baldrian P."/>
            <person name="Vilgalys R."/>
            <person name="Dunand C."/>
            <person name="Henrissat B."/>
            <person name="Grigoriev I.V."/>
            <person name="Hibbett D."/>
            <person name="Nagy L.G."/>
            <person name="Martin F.M."/>
        </authorList>
    </citation>
    <scope>NUCLEOTIDE SEQUENCE</scope>
    <source>
        <strain evidence="11">UH-Tt-Lm1</strain>
    </source>
</reference>
<organism evidence="11 12">
    <name type="scientific">Thelephora terrestris</name>
    <dbReference type="NCBI Taxonomy" id="56493"/>
    <lineage>
        <taxon>Eukaryota</taxon>
        <taxon>Fungi</taxon>
        <taxon>Dikarya</taxon>
        <taxon>Basidiomycota</taxon>
        <taxon>Agaricomycotina</taxon>
        <taxon>Agaricomycetes</taxon>
        <taxon>Thelephorales</taxon>
        <taxon>Thelephoraceae</taxon>
        <taxon>Thelephora</taxon>
    </lineage>
</organism>
<keyword evidence="5 8" id="KW-0378">Hydrolase</keyword>
<accession>A0A9P6H3Y0</accession>
<evidence type="ECO:0000256" key="9">
    <source>
        <dbReference type="SAM" id="MobiDB-lite"/>
    </source>
</evidence>
<evidence type="ECO:0000256" key="7">
    <source>
        <dbReference type="ARBA" id="ARBA00047740"/>
    </source>
</evidence>
<evidence type="ECO:0000256" key="1">
    <source>
        <dbReference type="ARBA" id="ARBA00001946"/>
    </source>
</evidence>
<dbReference type="PANTHER" id="PTHR28118">
    <property type="entry name" value="POLYNUCLEOTIDE 5'-TRIPHOSPHATASE-RELATED"/>
    <property type="match status" value="1"/>
</dbReference>
<comment type="subunit">
    <text evidence="8">Heterodimer. The mRNA-capping enzyme is composed of two separate chains alpha and beta, respectively a mRNA guanylyltransferase and an mRNA 5'-triphosphate monophosphatase.</text>
</comment>
<evidence type="ECO:0000313" key="12">
    <source>
        <dbReference type="Proteomes" id="UP000736335"/>
    </source>
</evidence>
<evidence type="ECO:0000313" key="11">
    <source>
        <dbReference type="EMBL" id="KAF9778673.1"/>
    </source>
</evidence>
<feature type="region of interest" description="Disordered" evidence="9">
    <location>
        <begin position="1"/>
        <end position="29"/>
    </location>
</feature>
<dbReference type="Pfam" id="PF02940">
    <property type="entry name" value="mRNA_triPase"/>
    <property type="match status" value="1"/>
</dbReference>
<dbReference type="Gene3D" id="3.20.100.10">
    <property type="entry name" value="mRNA triphosphatase Cet1-like"/>
    <property type="match status" value="1"/>
</dbReference>
<evidence type="ECO:0000256" key="6">
    <source>
        <dbReference type="ARBA" id="ARBA00023242"/>
    </source>
</evidence>
<proteinExistence type="inferred from homology"/>
<dbReference type="Proteomes" id="UP000736335">
    <property type="component" value="Unassembled WGS sequence"/>
</dbReference>
<comment type="similarity">
    <text evidence="3 8">Belongs to the fungal TPase family.</text>
</comment>
<dbReference type="GO" id="GO:0140818">
    <property type="term" value="F:mRNA 5'-triphosphate monophosphatase activity"/>
    <property type="evidence" value="ECO:0007669"/>
    <property type="project" value="UniProtKB-EC"/>
</dbReference>
<dbReference type="GO" id="GO:0004651">
    <property type="term" value="F:polynucleotide 5'-phosphatase activity"/>
    <property type="evidence" value="ECO:0007669"/>
    <property type="project" value="UniProtKB-UniRule"/>
</dbReference>
<keyword evidence="8" id="KW-0506">mRNA capping</keyword>
<gene>
    <name evidence="11" type="ORF">BJ322DRAFT_1147555</name>
</gene>
<dbReference type="EC" id="3.6.1.74" evidence="8"/>
<evidence type="ECO:0000256" key="5">
    <source>
        <dbReference type="ARBA" id="ARBA00022801"/>
    </source>
</evidence>
<reference evidence="11" key="2">
    <citation type="submission" date="2020-11" db="EMBL/GenBank/DDBJ databases">
        <authorList>
            <consortium name="DOE Joint Genome Institute"/>
            <person name="Kuo A."/>
            <person name="Miyauchi S."/>
            <person name="Kiss E."/>
            <person name="Drula E."/>
            <person name="Kohler A."/>
            <person name="Sanchez-Garcia M."/>
            <person name="Andreopoulos B."/>
            <person name="Barry K.W."/>
            <person name="Bonito G."/>
            <person name="Buee M."/>
            <person name="Carver A."/>
            <person name="Chen C."/>
            <person name="Cichocki N."/>
            <person name="Clum A."/>
            <person name="Culley D."/>
            <person name="Crous P.W."/>
            <person name="Fauchery L."/>
            <person name="Girlanda M."/>
            <person name="Hayes R."/>
            <person name="Keri Z."/>
            <person name="Labutti K."/>
            <person name="Lipzen A."/>
            <person name="Lombard V."/>
            <person name="Magnuson J."/>
            <person name="Maillard F."/>
            <person name="Morin E."/>
            <person name="Murat C."/>
            <person name="Nolan M."/>
            <person name="Ohm R."/>
            <person name="Pangilinan J."/>
            <person name="Pereira M."/>
            <person name="Perotto S."/>
            <person name="Peter M."/>
            <person name="Riley R."/>
            <person name="Sitrit Y."/>
            <person name="Stielow B."/>
            <person name="Szollosi G."/>
            <person name="Zifcakova L."/>
            <person name="Stursova M."/>
            <person name="Spatafora J.W."/>
            <person name="Tedersoo L."/>
            <person name="Vaario L.-M."/>
            <person name="Yamada A."/>
            <person name="Yan M."/>
            <person name="Wang P."/>
            <person name="Xu J."/>
            <person name="Bruns T."/>
            <person name="Baldrian P."/>
            <person name="Vilgalys R."/>
            <person name="Henrissat B."/>
            <person name="Grigoriev I.V."/>
            <person name="Hibbett D."/>
            <person name="Nagy L.G."/>
            <person name="Martin F.M."/>
        </authorList>
    </citation>
    <scope>NUCLEOTIDE SEQUENCE</scope>
    <source>
        <strain evidence="11">UH-Tt-Lm1</strain>
    </source>
</reference>
<dbReference type="CDD" id="cd07470">
    <property type="entry name" value="CYTH-like_mRNA_RTPase"/>
    <property type="match status" value="1"/>
</dbReference>
<comment type="caution">
    <text evidence="11">The sequence shown here is derived from an EMBL/GenBank/DDBJ whole genome shotgun (WGS) entry which is preliminary data.</text>
</comment>
<dbReference type="InterPro" id="IPR040343">
    <property type="entry name" value="Cet1/Ctl1"/>
</dbReference>
<dbReference type="PANTHER" id="PTHR28118:SF1">
    <property type="entry name" value="POLYNUCLEOTIDE 5'-TRIPHOSPHATASE CTL1-RELATED"/>
    <property type="match status" value="1"/>
</dbReference>
<comment type="subcellular location">
    <subcellularLocation>
        <location evidence="2 8">Nucleus</location>
    </subcellularLocation>
</comment>
<dbReference type="SUPFAM" id="SSF55154">
    <property type="entry name" value="CYTH-like phosphatases"/>
    <property type="match status" value="1"/>
</dbReference>
<dbReference type="GO" id="GO:0031533">
    <property type="term" value="C:mRNA capping enzyme complex"/>
    <property type="evidence" value="ECO:0007669"/>
    <property type="project" value="UniProtKB-UniRule"/>
</dbReference>
<keyword evidence="12" id="KW-1185">Reference proteome</keyword>
<feature type="compositionally biased region" description="Basic and acidic residues" evidence="9">
    <location>
        <begin position="1"/>
        <end position="19"/>
    </location>
</feature>
<dbReference type="GO" id="GO:0006370">
    <property type="term" value="P:7-methylguanosine mRNA capping"/>
    <property type="evidence" value="ECO:0007669"/>
    <property type="project" value="UniProtKB-UniRule"/>
</dbReference>
<dbReference type="AlphaFoldDB" id="A0A9P6H3Y0"/>
<evidence type="ECO:0000259" key="10">
    <source>
        <dbReference type="Pfam" id="PF02940"/>
    </source>
</evidence>
<name>A0A9P6H3Y0_9AGAM</name>
<comment type="catalytic activity">
    <reaction evidence="7">
        <text>a 5'-end triphospho-ribonucleoside in mRNA + H2O = a 5'-end diphospho-ribonucleoside in mRNA + phosphate + H(+)</text>
        <dbReference type="Rhea" id="RHEA:67004"/>
        <dbReference type="Rhea" id="RHEA-COMP:17164"/>
        <dbReference type="Rhea" id="RHEA-COMP:17165"/>
        <dbReference type="ChEBI" id="CHEBI:15377"/>
        <dbReference type="ChEBI" id="CHEBI:15378"/>
        <dbReference type="ChEBI" id="CHEBI:43474"/>
        <dbReference type="ChEBI" id="CHEBI:167616"/>
        <dbReference type="ChEBI" id="CHEBI:167618"/>
        <dbReference type="EC" id="3.6.1.74"/>
    </reaction>
    <physiologicalReaction direction="left-to-right" evidence="7">
        <dbReference type="Rhea" id="RHEA:67005"/>
    </physiologicalReaction>
</comment>
<evidence type="ECO:0000256" key="8">
    <source>
        <dbReference type="RuleBase" id="RU367053"/>
    </source>
</evidence>
<dbReference type="InterPro" id="IPR004206">
    <property type="entry name" value="mRNA_triPase_Cet1"/>
</dbReference>
<sequence>MEIEDGSRPLKRVRTDVHKPHSSATSPLSDMPPLSLSILGVEPMDEFIREVADFIYHMIGMLPRDTPGATVEVEAKIGILRDRLSGNRLNLPVLTETILSPNFGDFRFESNMTSKQHQHFNVLLNGLKTSPPSTVLTPLNYTHLYLVDSFYPSPDSSSGPDDKIRVTRDERTGEVKECVKKIRLGDLNIYCPKRVADWRISVNIEIPVPHPLGSATHTRRKDRMSYLHEEFNIDLTQVTSNQGTAPTTMGHELILSSPQVTHELEVEVARPALLLATAANRGNPNVPEHERGAFDELIRAFVNNARTLIRNVSTD</sequence>
<keyword evidence="6 8" id="KW-0539">Nucleus</keyword>
<evidence type="ECO:0000256" key="4">
    <source>
        <dbReference type="ARBA" id="ARBA00022664"/>
    </source>
</evidence>
<protein>
    <recommendedName>
        <fullName evidence="8">mRNA-capping enzyme subunit beta</fullName>
        <ecNumber evidence="8">3.6.1.74</ecNumber>
    </recommendedName>
    <alternativeName>
        <fullName evidence="8">mRNA 5'-phosphatase</fullName>
    </alternativeName>
    <alternativeName>
        <fullName evidence="8">mRNA 5'-triphosphate monophosphatase</fullName>
    </alternativeName>
</protein>
<feature type="domain" description="mRNA triphosphatase Cet1-like" evidence="10">
    <location>
        <begin position="45"/>
        <end position="268"/>
    </location>
</feature>
<comment type="cofactor">
    <cofactor evidence="1 8">
        <name>Mg(2+)</name>
        <dbReference type="ChEBI" id="CHEBI:18420"/>
    </cofactor>
</comment>
<keyword evidence="4 8" id="KW-0507">mRNA processing</keyword>
<comment type="function">
    <text evidence="8">First step of mRNA capping. Converts the 5'-triphosphate end of a nascent mRNA chain into a diphosphate end.</text>
</comment>
<evidence type="ECO:0000256" key="3">
    <source>
        <dbReference type="ARBA" id="ARBA00006345"/>
    </source>
</evidence>
<dbReference type="EMBL" id="WIUZ02000022">
    <property type="protein sequence ID" value="KAF9778673.1"/>
    <property type="molecule type" value="Genomic_DNA"/>
</dbReference>
<evidence type="ECO:0000256" key="2">
    <source>
        <dbReference type="ARBA" id="ARBA00004123"/>
    </source>
</evidence>